<dbReference type="SUPFAM" id="SSF47576">
    <property type="entry name" value="Calponin-homology domain, CH-domain"/>
    <property type="match status" value="1"/>
</dbReference>
<proteinExistence type="predicted"/>
<accession>A0A7J0G1D3</accession>
<gene>
    <name evidence="2" type="ORF">Acr_17g0001580</name>
</gene>
<dbReference type="InterPro" id="IPR050606">
    <property type="entry name" value="Calponin-like"/>
</dbReference>
<dbReference type="AlphaFoldDB" id="A0A7J0G1D3"/>
<dbReference type="InterPro" id="IPR001715">
    <property type="entry name" value="CH_dom"/>
</dbReference>
<dbReference type="FunFam" id="1.10.418.10:FF:000062">
    <property type="entry name" value="Kinesin-like protein KIN-14I isoform A"/>
    <property type="match status" value="1"/>
</dbReference>
<reference evidence="2 3" key="1">
    <citation type="submission" date="2019-07" db="EMBL/GenBank/DDBJ databases">
        <title>De Novo Assembly of kiwifruit Actinidia rufa.</title>
        <authorList>
            <person name="Sugita-Konishi S."/>
            <person name="Sato K."/>
            <person name="Mori E."/>
            <person name="Abe Y."/>
            <person name="Kisaki G."/>
            <person name="Hamano K."/>
            <person name="Suezawa K."/>
            <person name="Otani M."/>
            <person name="Fukuda T."/>
            <person name="Manabe T."/>
            <person name="Gomi K."/>
            <person name="Tabuchi M."/>
            <person name="Akimitsu K."/>
            <person name="Kataoka I."/>
        </authorList>
    </citation>
    <scope>NUCLEOTIDE SEQUENCE [LARGE SCALE GENOMIC DNA]</scope>
    <source>
        <strain evidence="3">cv. Fuchu</strain>
    </source>
</reference>
<dbReference type="SMART" id="SM00033">
    <property type="entry name" value="CH"/>
    <property type="match status" value="1"/>
</dbReference>
<dbReference type="PANTHER" id="PTHR47385:SF25">
    <property type="entry name" value="CALPONIN"/>
    <property type="match status" value="1"/>
</dbReference>
<dbReference type="OrthoDB" id="3176171at2759"/>
<dbReference type="GO" id="GO:0007015">
    <property type="term" value="P:actin filament organization"/>
    <property type="evidence" value="ECO:0007669"/>
    <property type="project" value="TreeGrafter"/>
</dbReference>
<evidence type="ECO:0000313" key="3">
    <source>
        <dbReference type="Proteomes" id="UP000585474"/>
    </source>
</evidence>
<dbReference type="EMBL" id="BJWL01000017">
    <property type="protein sequence ID" value="GFZ04586.1"/>
    <property type="molecule type" value="Genomic_DNA"/>
</dbReference>
<dbReference type="PANTHER" id="PTHR47385">
    <property type="entry name" value="CALPONIN"/>
    <property type="match status" value="1"/>
</dbReference>
<name>A0A7J0G1D3_9ERIC</name>
<dbReference type="Gene3D" id="1.10.418.10">
    <property type="entry name" value="Calponin-like domain"/>
    <property type="match status" value="1"/>
</dbReference>
<dbReference type="Proteomes" id="UP000585474">
    <property type="component" value="Unassembled WGS sequence"/>
</dbReference>
<dbReference type="CDD" id="cd21203">
    <property type="entry name" value="CH_AtKIN14-like"/>
    <property type="match status" value="1"/>
</dbReference>
<dbReference type="Pfam" id="PF00307">
    <property type="entry name" value="CH"/>
    <property type="match status" value="1"/>
</dbReference>
<evidence type="ECO:0000259" key="1">
    <source>
        <dbReference type="PROSITE" id="PS50021"/>
    </source>
</evidence>
<dbReference type="GO" id="GO:0016787">
    <property type="term" value="F:hydrolase activity"/>
    <property type="evidence" value="ECO:0007669"/>
    <property type="project" value="UniProtKB-KW"/>
</dbReference>
<protein>
    <submittedName>
        <fullName evidence="2">P-loop nucleoside triphosphate hydrolases superfamily protein with CH (Calponin Homology) domain-containing protein</fullName>
    </submittedName>
</protein>
<organism evidence="2 3">
    <name type="scientific">Actinidia rufa</name>
    <dbReference type="NCBI Taxonomy" id="165716"/>
    <lineage>
        <taxon>Eukaryota</taxon>
        <taxon>Viridiplantae</taxon>
        <taxon>Streptophyta</taxon>
        <taxon>Embryophyta</taxon>
        <taxon>Tracheophyta</taxon>
        <taxon>Spermatophyta</taxon>
        <taxon>Magnoliopsida</taxon>
        <taxon>eudicotyledons</taxon>
        <taxon>Gunneridae</taxon>
        <taxon>Pentapetalae</taxon>
        <taxon>asterids</taxon>
        <taxon>Ericales</taxon>
        <taxon>Actinidiaceae</taxon>
        <taxon>Actinidia</taxon>
    </lineage>
</organism>
<keyword evidence="3" id="KW-1185">Reference proteome</keyword>
<sequence length="557" mass="60722">MAAEGALSFSVASVVEDVLHQHGIRSRDLDLESRRAEEAAIRRYEAAGWLRKMVGVVGAKDLPAEPSEEEFRLGLRSGMILCNVLNKIQPGAVPKVVESPDSALLPDGAALSAYQYFENVRNFLVAVQEMGLPTFEASDLEQGGKSARVVNSVLALKSYSDWKQTGGNGVWKFGGSLKPTISGKHIVRKNSDPFTGSLSRNLSTNEKSLNSISPDLDPNNKCSSSLSMLVRAVLLDKKPDEIPTLVESVLSKVVEEFENRIACQTELPPAATSVQPSYPRLCAAPVQPSHQPRPCATQIHLCSASVQTPHIYQPPLSSLYAALPISVLPPPTRSASVLPPLPTFLCRPHPCAVNTAATSSVVGQQATSRRRHQQVAPALDSQAALLLKELPCLVSFVSSFTLAESARPVWILGKEPKQAEAPTALLDDPIPPRPLPILEPPSSPPTHKWLPTPVRLSGPQSPCRLPCQYLLRSQVDSISIPRSVHEALQNPLWVSAMKTEMEAWLLDLDFTGYRGYLVGCSQKNAESYFFSTDFVSLQYPRDSKSCNIKICNFRVLD</sequence>
<keyword evidence="2" id="KW-0378">Hydrolase</keyword>
<dbReference type="GO" id="GO:0015629">
    <property type="term" value="C:actin cytoskeleton"/>
    <property type="evidence" value="ECO:0007669"/>
    <property type="project" value="TreeGrafter"/>
</dbReference>
<dbReference type="GO" id="GO:0051015">
    <property type="term" value="F:actin filament binding"/>
    <property type="evidence" value="ECO:0007669"/>
    <property type="project" value="TreeGrafter"/>
</dbReference>
<dbReference type="PROSITE" id="PS50021">
    <property type="entry name" value="CH"/>
    <property type="match status" value="1"/>
</dbReference>
<evidence type="ECO:0000313" key="2">
    <source>
        <dbReference type="EMBL" id="GFZ04586.1"/>
    </source>
</evidence>
<dbReference type="InterPro" id="IPR036872">
    <property type="entry name" value="CH_dom_sf"/>
</dbReference>
<feature type="domain" description="Calponin-homology (CH)" evidence="1">
    <location>
        <begin position="40"/>
        <end position="161"/>
    </location>
</feature>
<comment type="caution">
    <text evidence="2">The sequence shown here is derived from an EMBL/GenBank/DDBJ whole genome shotgun (WGS) entry which is preliminary data.</text>
</comment>